<dbReference type="Proteomes" id="UP000319263">
    <property type="component" value="Chromosome"/>
</dbReference>
<keyword evidence="3" id="KW-1185">Reference proteome</keyword>
<feature type="transmembrane region" description="Helical" evidence="1">
    <location>
        <begin position="98"/>
        <end position="116"/>
    </location>
</feature>
<name>A0A516Q1Y4_9ACTN</name>
<dbReference type="InterPro" id="IPR049713">
    <property type="entry name" value="Pr6Pr-like"/>
</dbReference>
<evidence type="ECO:0000313" key="3">
    <source>
        <dbReference type="Proteomes" id="UP000319263"/>
    </source>
</evidence>
<dbReference type="KEGG" id="mik:FOE78_17255"/>
<reference evidence="2 3" key="1">
    <citation type="submission" date="2019-07" db="EMBL/GenBank/DDBJ databases">
        <title>Microlunatus dokdonensis sp. nov. isolated from the rhizospheric soil of the wild plant Elymus tsukushiensis.</title>
        <authorList>
            <person name="Ghim S.-Y."/>
            <person name="Hwang Y.-J."/>
            <person name="Son J.-S."/>
            <person name="Shin J.-H."/>
        </authorList>
    </citation>
    <scope>NUCLEOTIDE SEQUENCE [LARGE SCALE GENOMIC DNA]</scope>
    <source>
        <strain evidence="2 3">KUDC0627</strain>
    </source>
</reference>
<dbReference type="OrthoDB" id="9809977at2"/>
<organism evidence="2 3">
    <name type="scientific">Microlunatus elymi</name>
    <dbReference type="NCBI Taxonomy" id="2596828"/>
    <lineage>
        <taxon>Bacteria</taxon>
        <taxon>Bacillati</taxon>
        <taxon>Actinomycetota</taxon>
        <taxon>Actinomycetes</taxon>
        <taxon>Propionibacteriales</taxon>
        <taxon>Propionibacteriaceae</taxon>
        <taxon>Microlunatus</taxon>
    </lineage>
</organism>
<dbReference type="EMBL" id="CP041692">
    <property type="protein sequence ID" value="QDP97434.1"/>
    <property type="molecule type" value="Genomic_DNA"/>
</dbReference>
<feature type="transmembrane region" description="Helical" evidence="1">
    <location>
        <begin position="196"/>
        <end position="216"/>
    </location>
</feature>
<gene>
    <name evidence="2" type="ORF">FOE78_17255</name>
</gene>
<dbReference type="AlphaFoldDB" id="A0A516Q1Y4"/>
<accession>A0A516Q1Y4</accession>
<feature type="transmembrane region" description="Helical" evidence="1">
    <location>
        <begin position="65"/>
        <end position="86"/>
    </location>
</feature>
<keyword evidence="1" id="KW-1133">Transmembrane helix</keyword>
<evidence type="ECO:0008006" key="4">
    <source>
        <dbReference type="Google" id="ProtNLM"/>
    </source>
</evidence>
<feature type="transmembrane region" description="Helical" evidence="1">
    <location>
        <begin position="21"/>
        <end position="45"/>
    </location>
</feature>
<protein>
    <recommendedName>
        <fullName evidence="4">FAR-17a/AIG1-like protein</fullName>
    </recommendedName>
</protein>
<sequence>MGPSTAHTTASRAWLLAGAGWHWLLVLVTGASLITQTVLVIIGGIDVNSGAATATLPLGTRLVNLFSFFTIQSNILVLAGAIRLLIDPRLRGLGWQVLRLDGLLGIVITGLVYVTVLRPLMQPTGIHAFVNAGLHYLAPPLAFVGWLIFGPRPRISWRVLIVSLCWPISWIVYTLIRGAITGWYPYPFLDAGSLGWPIALRNIGVIVLIALVILMIMKAIDRLRIAAVPQSTPRP</sequence>
<keyword evidence="1" id="KW-0472">Membrane</keyword>
<evidence type="ECO:0000313" key="2">
    <source>
        <dbReference type="EMBL" id="QDP97434.1"/>
    </source>
</evidence>
<evidence type="ECO:0000256" key="1">
    <source>
        <dbReference type="SAM" id="Phobius"/>
    </source>
</evidence>
<keyword evidence="1" id="KW-0812">Transmembrane</keyword>
<feature type="transmembrane region" description="Helical" evidence="1">
    <location>
        <begin position="128"/>
        <end position="149"/>
    </location>
</feature>
<proteinExistence type="predicted"/>
<feature type="transmembrane region" description="Helical" evidence="1">
    <location>
        <begin position="156"/>
        <end position="176"/>
    </location>
</feature>
<dbReference type="RefSeq" id="WP_143987393.1">
    <property type="nucleotide sequence ID" value="NZ_CP041692.1"/>
</dbReference>
<dbReference type="NCBIfam" id="NF038065">
    <property type="entry name" value="Pr6Pr"/>
    <property type="match status" value="1"/>
</dbReference>